<dbReference type="InterPro" id="IPR011049">
    <property type="entry name" value="Serralysin-like_metalloprot_C"/>
</dbReference>
<gene>
    <name evidence="3" type="ORF">C7474_2198</name>
</gene>
<dbReference type="Pfam" id="PF13472">
    <property type="entry name" value="Lipase_GDSL_2"/>
    <property type="match status" value="1"/>
</dbReference>
<dbReference type="InterPro" id="IPR036514">
    <property type="entry name" value="SGNH_hydro_sf"/>
</dbReference>
<keyword evidence="4" id="KW-1185">Reference proteome</keyword>
<evidence type="ECO:0000313" key="4">
    <source>
        <dbReference type="Proteomes" id="UP000273158"/>
    </source>
</evidence>
<dbReference type="SUPFAM" id="SSF101967">
    <property type="entry name" value="Adhesin YadA, collagen-binding domain"/>
    <property type="match status" value="1"/>
</dbReference>
<dbReference type="Proteomes" id="UP000273158">
    <property type="component" value="Unassembled WGS sequence"/>
</dbReference>
<dbReference type="Pfam" id="PF18454">
    <property type="entry name" value="Mtd_N"/>
    <property type="match status" value="1"/>
</dbReference>
<dbReference type="InterPro" id="IPR013830">
    <property type="entry name" value="SGNH_hydro"/>
</dbReference>
<reference evidence="3 4" key="1">
    <citation type="journal article" date="2015" name="Stand. Genomic Sci.">
        <title>Genomic Encyclopedia of Bacterial and Archaeal Type Strains, Phase III: the genomes of soil and plant-associated and newly described type strains.</title>
        <authorList>
            <person name="Whitman W.B."/>
            <person name="Woyke T."/>
            <person name="Klenk H.P."/>
            <person name="Zhou Y."/>
            <person name="Lilburn T.G."/>
            <person name="Beck B.J."/>
            <person name="De Vos P."/>
            <person name="Vandamme P."/>
            <person name="Eisen J.A."/>
            <person name="Garrity G."/>
            <person name="Hugenholtz P."/>
            <person name="Kyrpides N.C."/>
        </authorList>
    </citation>
    <scope>NUCLEOTIDE SEQUENCE [LARGE SCALE GENOMIC DNA]</scope>
    <source>
        <strain evidence="3 4">S2T63</strain>
    </source>
</reference>
<protein>
    <submittedName>
        <fullName evidence="3">Uncharacterized protein</fullName>
    </submittedName>
</protein>
<dbReference type="InterPro" id="IPR041352">
    <property type="entry name" value="Mtd_N"/>
</dbReference>
<dbReference type="Gene3D" id="3.40.50.1110">
    <property type="entry name" value="SGNH hydrolase"/>
    <property type="match status" value="1"/>
</dbReference>
<dbReference type="AlphaFoldDB" id="A0A498BZ39"/>
<feature type="domain" description="Major tropism determinant N-terminal" evidence="2">
    <location>
        <begin position="9"/>
        <end position="46"/>
    </location>
</feature>
<dbReference type="EMBL" id="RCDB01000003">
    <property type="protein sequence ID" value="RLK47606.1"/>
    <property type="molecule type" value="Genomic_DNA"/>
</dbReference>
<dbReference type="OrthoDB" id="4486012at2"/>
<organism evidence="3 4">
    <name type="scientific">Microbacterium telephonicum</name>
    <dbReference type="NCBI Taxonomy" id="1714841"/>
    <lineage>
        <taxon>Bacteria</taxon>
        <taxon>Bacillati</taxon>
        <taxon>Actinomycetota</taxon>
        <taxon>Actinomycetes</taxon>
        <taxon>Micrococcales</taxon>
        <taxon>Microbacteriaceae</taxon>
        <taxon>Microbacterium</taxon>
    </lineage>
</organism>
<dbReference type="RefSeq" id="WP_121059918.1">
    <property type="nucleotide sequence ID" value="NZ_RCDB01000003.1"/>
</dbReference>
<name>A0A498BZ39_9MICO</name>
<dbReference type="Gene3D" id="2.150.10.10">
    <property type="entry name" value="Serralysin-like metalloprotease, C-terminal"/>
    <property type="match status" value="1"/>
</dbReference>
<accession>A0A498BZ39</accession>
<sequence>MATEIVQLRVRQDTSANWASVNPVLAVGEPAVDTTTKRMKVGDGITSWSGLGWSSMDPAEVSAVLSAATVIAGATTANDAAMSAVFADDSAQFTQDVKNTNVAFDGGPRPHFLNSYDGFFTLGGFATGQANVATTTPGAASGATTLPVASATGIVVNTILVVNPGAANASQHKVTAIAGTDLTITPALPAAAPAASAVVSLWSSAGHLTTTGGYQLFWRWVLTRTDAKGAPIVNPKAGDKIVLLANSWGEQSSVVFGQVVAALFPTAVSVNVGVGGNTSAMLLARFDTDVPADADYVIFNEPGVNDADGVTSAATATANVDAIIAKTRALGAVPIYTGPVKYTNGSIGSQVSVQQNARAKAQAGQWDLKGPGATVADALAAILTSAKIALNSVAFGNRAQEQATGIDNSAFGDRAQFNLTTGAGNTAVGSSAQRATTTGAQNTSVGAYAHDGLTAGTNNVAVGHYAQAALTTGGQNVSAGQRALRQLTTASNDTAIGHEAGAALTTGQNNAYMGSGAGYAPNNVTANATTTAQGQTAVGFQSGQASATQVDYITAVGYRAIAGDASATALGARANASHANAVALGADTATSGPNQVNMGQRYMEISEMDGEPANPGADKARLFVIDNGAGKTRLGVKFPSGVTTWLATEA</sequence>
<feature type="domain" description="SGNH hydrolase-type esterase" evidence="1">
    <location>
        <begin position="248"/>
        <end position="361"/>
    </location>
</feature>
<dbReference type="SUPFAM" id="SSF52266">
    <property type="entry name" value="SGNH hydrolase"/>
    <property type="match status" value="1"/>
</dbReference>
<dbReference type="SUPFAM" id="SSF69349">
    <property type="entry name" value="Phage fibre proteins"/>
    <property type="match status" value="1"/>
</dbReference>
<evidence type="ECO:0000313" key="3">
    <source>
        <dbReference type="EMBL" id="RLK47606.1"/>
    </source>
</evidence>
<proteinExistence type="predicted"/>
<evidence type="ECO:0000259" key="1">
    <source>
        <dbReference type="Pfam" id="PF13472"/>
    </source>
</evidence>
<evidence type="ECO:0000259" key="2">
    <source>
        <dbReference type="Pfam" id="PF18454"/>
    </source>
</evidence>
<comment type="caution">
    <text evidence="3">The sequence shown here is derived from an EMBL/GenBank/DDBJ whole genome shotgun (WGS) entry which is preliminary data.</text>
</comment>